<dbReference type="Proteomes" id="UP000198556">
    <property type="component" value="Unassembled WGS sequence"/>
</dbReference>
<keyword evidence="2" id="KW-0808">Transferase</keyword>
<dbReference type="InterPro" id="IPR043129">
    <property type="entry name" value="ATPase_NBD"/>
</dbReference>
<dbReference type="Pfam" id="PF00480">
    <property type="entry name" value="ROK"/>
    <property type="match status" value="1"/>
</dbReference>
<reference evidence="2 3" key="1">
    <citation type="submission" date="2016-10" db="EMBL/GenBank/DDBJ databases">
        <authorList>
            <person name="de Groot N.N."/>
        </authorList>
    </citation>
    <scope>NUCLEOTIDE SEQUENCE [LARGE SCALE GENOMIC DNA]</scope>
    <source>
        <strain evidence="2 3">DSM 15827</strain>
    </source>
</reference>
<accession>A0A1H9KDH5</accession>
<dbReference type="STRING" id="137733.SAMN05421767_11310"/>
<name>A0A1H9KDH5_9LACT</name>
<evidence type="ECO:0000256" key="1">
    <source>
        <dbReference type="ARBA" id="ARBA00006479"/>
    </source>
</evidence>
<dbReference type="RefSeq" id="WP_089746467.1">
    <property type="nucleotide sequence ID" value="NZ_FOGF01000013.1"/>
</dbReference>
<dbReference type="CDD" id="cd24152">
    <property type="entry name" value="ASKHA_NBD_ROK-like"/>
    <property type="match status" value="1"/>
</dbReference>
<dbReference type="PANTHER" id="PTHR18964">
    <property type="entry name" value="ROK (REPRESSOR, ORF, KINASE) FAMILY"/>
    <property type="match status" value="1"/>
</dbReference>
<dbReference type="AlphaFoldDB" id="A0A1H9KDH5"/>
<dbReference type="PANTHER" id="PTHR18964:SF170">
    <property type="entry name" value="SUGAR KINASE"/>
    <property type="match status" value="1"/>
</dbReference>
<dbReference type="SUPFAM" id="SSF53067">
    <property type="entry name" value="Actin-like ATPase domain"/>
    <property type="match status" value="1"/>
</dbReference>
<keyword evidence="2" id="KW-0418">Kinase</keyword>
<evidence type="ECO:0000313" key="3">
    <source>
        <dbReference type="Proteomes" id="UP000198556"/>
    </source>
</evidence>
<protein>
    <submittedName>
        <fullName evidence="2">Glucokinase</fullName>
    </submittedName>
</protein>
<organism evidence="2 3">
    <name type="scientific">Granulicatella balaenopterae</name>
    <dbReference type="NCBI Taxonomy" id="137733"/>
    <lineage>
        <taxon>Bacteria</taxon>
        <taxon>Bacillati</taxon>
        <taxon>Bacillota</taxon>
        <taxon>Bacilli</taxon>
        <taxon>Lactobacillales</taxon>
        <taxon>Carnobacteriaceae</taxon>
        <taxon>Granulicatella</taxon>
    </lineage>
</organism>
<dbReference type="OrthoDB" id="9795247at2"/>
<sequence length="290" mass="31602">MKLLTFDVGGTSVKYGICDNGQIDHHGIFPTPITIEEFYEQLVAVFESIICQHIIKGVAFSCPGAVNQKTGIIEGCSAVPYIHDFPIKDKFEELFQLPVTIENDANCAALAEVNFGNAKGCENAILLVLGTGVGGSIIINGKVYHGSHLFGGEFGFMAMNDELDTFSALGTVVNMAKRYNDRIPGVAELSGKDILALADQGAEMALEERKIFIKSVARSIFNLQHAIDPEVILIGGGVSNYPLLLPLIQEELDTIYQKLTHTTLYPTVKLCQFKNDANLIGAYVNFLQQK</sequence>
<dbReference type="InterPro" id="IPR000600">
    <property type="entry name" value="ROK"/>
</dbReference>
<evidence type="ECO:0000313" key="2">
    <source>
        <dbReference type="EMBL" id="SEQ97159.1"/>
    </source>
</evidence>
<comment type="similarity">
    <text evidence="1">Belongs to the ROK (NagC/XylR) family.</text>
</comment>
<dbReference type="Gene3D" id="3.30.420.40">
    <property type="match status" value="2"/>
</dbReference>
<gene>
    <name evidence="2" type="ORF">SAMN05421767_11310</name>
</gene>
<dbReference type="GO" id="GO:0016301">
    <property type="term" value="F:kinase activity"/>
    <property type="evidence" value="ECO:0007669"/>
    <property type="project" value="UniProtKB-KW"/>
</dbReference>
<keyword evidence="3" id="KW-1185">Reference proteome</keyword>
<dbReference type="EMBL" id="FOGF01000013">
    <property type="protein sequence ID" value="SEQ97159.1"/>
    <property type="molecule type" value="Genomic_DNA"/>
</dbReference>
<proteinExistence type="inferred from homology"/>